<keyword evidence="1" id="KW-0732">Signal</keyword>
<protein>
    <recommendedName>
        <fullName evidence="4">Serine protease</fullName>
    </recommendedName>
</protein>
<evidence type="ECO:0008006" key="4">
    <source>
        <dbReference type="Google" id="ProtNLM"/>
    </source>
</evidence>
<dbReference type="InterPro" id="IPR009003">
    <property type="entry name" value="Peptidase_S1_PA"/>
</dbReference>
<dbReference type="Pfam" id="PF13365">
    <property type="entry name" value="Trypsin_2"/>
    <property type="match status" value="1"/>
</dbReference>
<keyword evidence="3" id="KW-1185">Reference proteome</keyword>
<dbReference type="OrthoDB" id="62371at2759"/>
<dbReference type="InterPro" id="IPR043504">
    <property type="entry name" value="Peptidase_S1_PA_chymotrypsin"/>
</dbReference>
<dbReference type="Proteomes" id="UP000193411">
    <property type="component" value="Unassembled WGS sequence"/>
</dbReference>
<proteinExistence type="predicted"/>
<feature type="chain" id="PRO_5012282423" description="Serine protease" evidence="1">
    <location>
        <begin position="41"/>
        <end position="409"/>
    </location>
</feature>
<name>A0A1Y2I1C9_9FUNG</name>
<dbReference type="SUPFAM" id="SSF50494">
    <property type="entry name" value="Trypsin-like serine proteases"/>
    <property type="match status" value="1"/>
</dbReference>
<organism evidence="2 3">
    <name type="scientific">Catenaria anguillulae PL171</name>
    <dbReference type="NCBI Taxonomy" id="765915"/>
    <lineage>
        <taxon>Eukaryota</taxon>
        <taxon>Fungi</taxon>
        <taxon>Fungi incertae sedis</taxon>
        <taxon>Blastocladiomycota</taxon>
        <taxon>Blastocladiomycetes</taxon>
        <taxon>Blastocladiales</taxon>
        <taxon>Catenariaceae</taxon>
        <taxon>Catenaria</taxon>
    </lineage>
</organism>
<evidence type="ECO:0000313" key="3">
    <source>
        <dbReference type="Proteomes" id="UP000193411"/>
    </source>
</evidence>
<comment type="caution">
    <text evidence="2">The sequence shown here is derived from an EMBL/GenBank/DDBJ whole genome shotgun (WGS) entry which is preliminary data.</text>
</comment>
<accession>A0A1Y2I1C9</accession>
<evidence type="ECO:0000256" key="1">
    <source>
        <dbReference type="SAM" id="SignalP"/>
    </source>
</evidence>
<dbReference type="Gene3D" id="2.40.10.10">
    <property type="entry name" value="Trypsin-like serine proteases"/>
    <property type="match status" value="1"/>
</dbReference>
<dbReference type="EMBL" id="MCFL01000002">
    <property type="protein sequence ID" value="ORZ40670.1"/>
    <property type="molecule type" value="Genomic_DNA"/>
</dbReference>
<evidence type="ECO:0000313" key="2">
    <source>
        <dbReference type="EMBL" id="ORZ40670.1"/>
    </source>
</evidence>
<reference evidence="2 3" key="1">
    <citation type="submission" date="2016-07" db="EMBL/GenBank/DDBJ databases">
        <title>Pervasive Adenine N6-methylation of Active Genes in Fungi.</title>
        <authorList>
            <consortium name="DOE Joint Genome Institute"/>
            <person name="Mondo S.J."/>
            <person name="Dannebaum R.O."/>
            <person name="Kuo R.C."/>
            <person name="Labutti K."/>
            <person name="Haridas S."/>
            <person name="Kuo A."/>
            <person name="Salamov A."/>
            <person name="Ahrendt S.R."/>
            <person name="Lipzen A."/>
            <person name="Sullivan W."/>
            <person name="Andreopoulos W.B."/>
            <person name="Clum A."/>
            <person name="Lindquist E."/>
            <person name="Daum C."/>
            <person name="Ramamoorthy G.K."/>
            <person name="Gryganskyi A."/>
            <person name="Culley D."/>
            <person name="Magnuson J.K."/>
            <person name="James T.Y."/>
            <person name="O'Malley M.A."/>
            <person name="Stajich J.E."/>
            <person name="Spatafora J.W."/>
            <person name="Visel A."/>
            <person name="Grigoriev I.V."/>
        </authorList>
    </citation>
    <scope>NUCLEOTIDE SEQUENCE [LARGE SCALE GENOMIC DNA]</scope>
    <source>
        <strain evidence="2 3">PL171</strain>
    </source>
</reference>
<gene>
    <name evidence="2" type="ORF">BCR44DRAFT_1423565</name>
</gene>
<sequence>MAPHHHASHRRTFSATKIRSLFWFLLVAVLTTPSSNQVEAAPSAVSRTLYELPKISTSTLPLSFGRTDIPIPSDPPAQGRPVVWSQTIDIKALQPERKNIIWTRLHEADQSVQYFNAATLKQWSFNSAFFNGGKLTLELLADPTLPADQTPSVIVIAVKVNADESRRTDTIPLPPPNTLCNANDDRRPSADKRIARMMPVGCTGWTINDPSNSGCQLTAGHCFDEVDASQQVLQFNPPRNIVIRTQAAHVVWGSSRVNSEDWGYFGVHPNPNTGKRPREQFDNQAFDLAPVDNATGLLKPGVVKVGDQVTVRGHGVVKYAIDRFDLSQVQQTHTGAVQRLGDAYHVDHRADTEGGNSGSPIILANGQALGIHTNGGCSTTSRTSANWGSTVAMRGLRAALAAPKGVCKV</sequence>
<dbReference type="AlphaFoldDB" id="A0A1Y2I1C9"/>
<feature type="signal peptide" evidence="1">
    <location>
        <begin position="1"/>
        <end position="40"/>
    </location>
</feature>